<organism evidence="1">
    <name type="scientific">uncultured Caudovirales phage</name>
    <dbReference type="NCBI Taxonomy" id="2100421"/>
    <lineage>
        <taxon>Viruses</taxon>
        <taxon>Duplodnaviria</taxon>
        <taxon>Heunggongvirae</taxon>
        <taxon>Uroviricota</taxon>
        <taxon>Caudoviricetes</taxon>
        <taxon>Peduoviridae</taxon>
        <taxon>Maltschvirus</taxon>
        <taxon>Maltschvirus maltsch</taxon>
    </lineage>
</organism>
<proteinExistence type="predicted"/>
<gene>
    <name evidence="1" type="ORF">UFOVP437_19</name>
</gene>
<sequence length="69" mass="7333">MADEKLIEVIADALTGEVIEVELSAERVAEIQTQSEQALQIKEAQEAVRASALAKLAALGLTEEEIAAL</sequence>
<evidence type="ECO:0000313" key="1">
    <source>
        <dbReference type="EMBL" id="CAB4142533.1"/>
    </source>
</evidence>
<name>A0A6J5MB03_9CAUD</name>
<dbReference type="EMBL" id="LR796417">
    <property type="protein sequence ID" value="CAB4142533.1"/>
    <property type="molecule type" value="Genomic_DNA"/>
</dbReference>
<reference evidence="1" key="1">
    <citation type="submission" date="2020-04" db="EMBL/GenBank/DDBJ databases">
        <authorList>
            <person name="Chiriac C."/>
            <person name="Salcher M."/>
            <person name="Ghai R."/>
            <person name="Kavagutti S V."/>
        </authorList>
    </citation>
    <scope>NUCLEOTIDE SEQUENCE</scope>
</reference>
<accession>A0A6J5MB03</accession>
<protein>
    <submittedName>
        <fullName evidence="1">Uncharacterized protein</fullName>
    </submittedName>
</protein>